<evidence type="ECO:0000256" key="1">
    <source>
        <dbReference type="ARBA" id="ARBA00008061"/>
    </source>
</evidence>
<dbReference type="PANTHER" id="PTHR10357:SF179">
    <property type="entry name" value="NEUTRAL AND BASIC AMINO ACID TRANSPORT PROTEIN RBAT"/>
    <property type="match status" value="1"/>
</dbReference>
<comment type="caution">
    <text evidence="3">The sequence shown here is derived from an EMBL/GenBank/DDBJ whole genome shotgun (WGS) entry which is preliminary data.</text>
</comment>
<dbReference type="InterPro" id="IPR006047">
    <property type="entry name" value="GH13_cat_dom"/>
</dbReference>
<gene>
    <name evidence="3" type="ORF">V5O48_005733</name>
</gene>
<dbReference type="Proteomes" id="UP001465976">
    <property type="component" value="Unassembled WGS sequence"/>
</dbReference>
<dbReference type="InterPro" id="IPR017853">
    <property type="entry name" value="GH"/>
</dbReference>
<accession>A0ABR3FLI8</accession>
<name>A0ABR3FLI8_9AGAR</name>
<dbReference type="Pfam" id="PF00128">
    <property type="entry name" value="Alpha-amylase"/>
    <property type="match status" value="1"/>
</dbReference>
<dbReference type="EMBL" id="JBAHYK010000236">
    <property type="protein sequence ID" value="KAL0576251.1"/>
    <property type="molecule type" value="Genomic_DNA"/>
</dbReference>
<comment type="similarity">
    <text evidence="1">Belongs to the glycosyl hydrolase 13 family.</text>
</comment>
<evidence type="ECO:0000313" key="4">
    <source>
        <dbReference type="Proteomes" id="UP001465976"/>
    </source>
</evidence>
<protein>
    <recommendedName>
        <fullName evidence="2">Glycosyl hydrolase family 13 catalytic domain-containing protein</fullName>
    </recommendedName>
</protein>
<sequence length="161" mass="18220">MKARDHARIPVSWNTSPHGGFTSGKPWMRVNDDFPTWNAASQVDDDNSVFTFWKRVLGTRKQYDVLVYGDFTLLFPEHEQLFAYTRCLKAGTVALVIMNFSKKELEFRGPLPQIQGAGGESLAWDGFEYVIGTTGRPESLFVGEGLTLKPYEGHMYISHPK</sequence>
<dbReference type="Gene3D" id="2.60.40.1180">
    <property type="entry name" value="Golgi alpha-mannosidase II"/>
    <property type="match status" value="1"/>
</dbReference>
<feature type="domain" description="Glycosyl hydrolase family 13 catalytic" evidence="2">
    <location>
        <begin position="2"/>
        <end position="69"/>
    </location>
</feature>
<reference evidence="3 4" key="1">
    <citation type="submission" date="2024-02" db="EMBL/GenBank/DDBJ databases">
        <title>A draft genome for the cacao thread blight pathogen Marasmius crinis-equi.</title>
        <authorList>
            <person name="Cohen S.P."/>
            <person name="Baruah I.K."/>
            <person name="Amoako-Attah I."/>
            <person name="Bukari Y."/>
            <person name="Meinhardt L.W."/>
            <person name="Bailey B.A."/>
        </authorList>
    </citation>
    <scope>NUCLEOTIDE SEQUENCE [LARGE SCALE GENOMIC DNA]</scope>
    <source>
        <strain evidence="3 4">GH-76</strain>
    </source>
</reference>
<evidence type="ECO:0000259" key="2">
    <source>
        <dbReference type="Pfam" id="PF00128"/>
    </source>
</evidence>
<dbReference type="Gene3D" id="3.20.20.80">
    <property type="entry name" value="Glycosidases"/>
    <property type="match status" value="1"/>
</dbReference>
<evidence type="ECO:0000313" key="3">
    <source>
        <dbReference type="EMBL" id="KAL0576251.1"/>
    </source>
</evidence>
<dbReference type="SUPFAM" id="SSF51011">
    <property type="entry name" value="Glycosyl hydrolase domain"/>
    <property type="match status" value="1"/>
</dbReference>
<organism evidence="3 4">
    <name type="scientific">Marasmius crinis-equi</name>
    <dbReference type="NCBI Taxonomy" id="585013"/>
    <lineage>
        <taxon>Eukaryota</taxon>
        <taxon>Fungi</taxon>
        <taxon>Dikarya</taxon>
        <taxon>Basidiomycota</taxon>
        <taxon>Agaricomycotina</taxon>
        <taxon>Agaricomycetes</taxon>
        <taxon>Agaricomycetidae</taxon>
        <taxon>Agaricales</taxon>
        <taxon>Marasmiineae</taxon>
        <taxon>Marasmiaceae</taxon>
        <taxon>Marasmius</taxon>
    </lineage>
</organism>
<dbReference type="PANTHER" id="PTHR10357">
    <property type="entry name" value="ALPHA-AMYLASE FAMILY MEMBER"/>
    <property type="match status" value="1"/>
</dbReference>
<dbReference type="InterPro" id="IPR013780">
    <property type="entry name" value="Glyco_hydro_b"/>
</dbReference>
<keyword evidence="4" id="KW-1185">Reference proteome</keyword>
<proteinExistence type="inferred from homology"/>
<dbReference type="SUPFAM" id="SSF51445">
    <property type="entry name" value="(Trans)glycosidases"/>
    <property type="match status" value="1"/>
</dbReference>